<proteinExistence type="predicted"/>
<gene>
    <name evidence="11" type="ORF">PLOB_00014916</name>
</gene>
<keyword evidence="7" id="KW-1208">Phospholipid metabolism</keyword>
<keyword evidence="6" id="KW-0594">Phospholipid biosynthesis</keyword>
<protein>
    <recommendedName>
        <fullName evidence="13">Phosphatidylglycerophosphatase and protein-tyrosine phosphatase 1</fullName>
    </recommendedName>
</protein>
<evidence type="ECO:0008006" key="13">
    <source>
        <dbReference type="Google" id="ProtNLM"/>
    </source>
</evidence>
<keyword evidence="5" id="KW-0443">Lipid metabolism</keyword>
<sequence length="231" mass="26718">MISRSGPAHVIPQPSRSGSSYFLHCKRRLRGITTESDLFLPMMLPSSWIFARIAFYPSLLWGIATESSTKRWYDRIDTHVILGALPFKSQTRELVENENVEAVVTMNEDYETRYIANSKQEWAEWGVTQLQLSTVDFNNAPSQEMIQRGVAFIEEMNQNEKTVYVHCKAGRGRSTTLVACYLMKAKKLTPEKAHEYIKSRRPHILLASRQWEAIRLFHKSLNTQQDNDHIL</sequence>
<evidence type="ECO:0000256" key="4">
    <source>
        <dbReference type="ARBA" id="ARBA00022912"/>
    </source>
</evidence>
<evidence type="ECO:0000256" key="1">
    <source>
        <dbReference type="ARBA" id="ARBA00005189"/>
    </source>
</evidence>
<dbReference type="PANTHER" id="PTHR46712:SF1">
    <property type="entry name" value="PHOSPHATIDYLGLYCEROPHOSPHATASE AND PROTEIN-TYROSINE PHOSPHATASE 1"/>
    <property type="match status" value="1"/>
</dbReference>
<dbReference type="InterPro" id="IPR044596">
    <property type="entry name" value="PTPMT1-like"/>
</dbReference>
<dbReference type="Gene3D" id="3.90.190.10">
    <property type="entry name" value="Protein tyrosine phosphatase superfamily"/>
    <property type="match status" value="1"/>
</dbReference>
<dbReference type="SMART" id="SM00195">
    <property type="entry name" value="DSPc"/>
    <property type="match status" value="1"/>
</dbReference>
<comment type="pathway">
    <text evidence="8">Phospholipid metabolism.</text>
</comment>
<dbReference type="CDD" id="cd14524">
    <property type="entry name" value="PTPMT1"/>
    <property type="match status" value="1"/>
</dbReference>
<evidence type="ECO:0000313" key="11">
    <source>
        <dbReference type="EMBL" id="CAH3106681.1"/>
    </source>
</evidence>
<dbReference type="InterPro" id="IPR000387">
    <property type="entry name" value="Tyr_Pase_dom"/>
</dbReference>
<comment type="pathway">
    <text evidence="1">Lipid metabolism.</text>
</comment>
<dbReference type="PROSITE" id="PS50054">
    <property type="entry name" value="TYR_PHOSPHATASE_DUAL"/>
    <property type="match status" value="1"/>
</dbReference>
<dbReference type="InterPro" id="IPR020422">
    <property type="entry name" value="TYR_PHOSPHATASE_DUAL_dom"/>
</dbReference>
<evidence type="ECO:0000256" key="2">
    <source>
        <dbReference type="ARBA" id="ARBA00022516"/>
    </source>
</evidence>
<comment type="caution">
    <text evidence="11">The sequence shown here is derived from an EMBL/GenBank/DDBJ whole genome shotgun (WGS) entry which is preliminary data.</text>
</comment>
<organism evidence="11 12">
    <name type="scientific">Porites lobata</name>
    <dbReference type="NCBI Taxonomy" id="104759"/>
    <lineage>
        <taxon>Eukaryota</taxon>
        <taxon>Metazoa</taxon>
        <taxon>Cnidaria</taxon>
        <taxon>Anthozoa</taxon>
        <taxon>Hexacorallia</taxon>
        <taxon>Scleractinia</taxon>
        <taxon>Fungiina</taxon>
        <taxon>Poritidae</taxon>
        <taxon>Porites</taxon>
    </lineage>
</organism>
<evidence type="ECO:0000256" key="8">
    <source>
        <dbReference type="ARBA" id="ARBA00025707"/>
    </source>
</evidence>
<keyword evidence="4" id="KW-0904">Protein phosphatase</keyword>
<feature type="domain" description="Tyrosine-protein phosphatase" evidence="9">
    <location>
        <begin position="72"/>
        <end position="223"/>
    </location>
</feature>
<accession>A0ABN8NI39</accession>
<evidence type="ECO:0000259" key="9">
    <source>
        <dbReference type="PROSITE" id="PS50054"/>
    </source>
</evidence>
<keyword evidence="3" id="KW-0378">Hydrolase</keyword>
<dbReference type="SUPFAM" id="SSF52799">
    <property type="entry name" value="(Phosphotyrosine protein) phosphatases II"/>
    <property type="match status" value="1"/>
</dbReference>
<name>A0ABN8NI39_9CNID</name>
<evidence type="ECO:0000259" key="10">
    <source>
        <dbReference type="PROSITE" id="PS50056"/>
    </source>
</evidence>
<evidence type="ECO:0000313" key="12">
    <source>
        <dbReference type="Proteomes" id="UP001159405"/>
    </source>
</evidence>
<evidence type="ECO:0000256" key="5">
    <source>
        <dbReference type="ARBA" id="ARBA00023098"/>
    </source>
</evidence>
<reference evidence="11 12" key="1">
    <citation type="submission" date="2022-05" db="EMBL/GenBank/DDBJ databases">
        <authorList>
            <consortium name="Genoscope - CEA"/>
            <person name="William W."/>
        </authorList>
    </citation>
    <scope>NUCLEOTIDE SEQUENCE [LARGE SCALE GENOMIC DNA]</scope>
</reference>
<dbReference type="InterPro" id="IPR000340">
    <property type="entry name" value="Dual-sp_phosphatase_cat-dom"/>
</dbReference>
<dbReference type="PROSITE" id="PS50056">
    <property type="entry name" value="TYR_PHOSPHATASE_2"/>
    <property type="match status" value="1"/>
</dbReference>
<dbReference type="PROSITE" id="PS00383">
    <property type="entry name" value="TYR_PHOSPHATASE_1"/>
    <property type="match status" value="1"/>
</dbReference>
<dbReference type="EMBL" id="CALNXK010000019">
    <property type="protein sequence ID" value="CAH3106681.1"/>
    <property type="molecule type" value="Genomic_DNA"/>
</dbReference>
<feature type="domain" description="Tyrosine specific protein phosphatases" evidence="10">
    <location>
        <begin position="143"/>
        <end position="212"/>
    </location>
</feature>
<dbReference type="InterPro" id="IPR029021">
    <property type="entry name" value="Prot-tyrosine_phosphatase-like"/>
</dbReference>
<dbReference type="Pfam" id="PF00782">
    <property type="entry name" value="DSPc"/>
    <property type="match status" value="1"/>
</dbReference>
<keyword evidence="12" id="KW-1185">Reference proteome</keyword>
<dbReference type="InterPro" id="IPR042165">
    <property type="entry name" value="PTPMT1"/>
</dbReference>
<dbReference type="InterPro" id="IPR016130">
    <property type="entry name" value="Tyr_Pase_AS"/>
</dbReference>
<keyword evidence="2" id="KW-0444">Lipid biosynthesis</keyword>
<dbReference type="Proteomes" id="UP001159405">
    <property type="component" value="Unassembled WGS sequence"/>
</dbReference>
<evidence type="ECO:0000256" key="3">
    <source>
        <dbReference type="ARBA" id="ARBA00022801"/>
    </source>
</evidence>
<evidence type="ECO:0000256" key="7">
    <source>
        <dbReference type="ARBA" id="ARBA00023264"/>
    </source>
</evidence>
<evidence type="ECO:0000256" key="6">
    <source>
        <dbReference type="ARBA" id="ARBA00023209"/>
    </source>
</evidence>
<dbReference type="PANTHER" id="PTHR46712">
    <property type="entry name" value="PHOSPHATIDYLGLYCEROPHOSPHATASE AND PROTEIN-TYROSINE PHOSPHATASE 1"/>
    <property type="match status" value="1"/>
</dbReference>